<comment type="caution">
    <text evidence="2">The sequence shown here is derived from an EMBL/GenBank/DDBJ whole genome shotgun (WGS) entry which is preliminary data.</text>
</comment>
<accession>A0ABN9S7T7</accession>
<feature type="compositionally biased region" description="Basic and acidic residues" evidence="1">
    <location>
        <begin position="30"/>
        <end position="43"/>
    </location>
</feature>
<gene>
    <name evidence="2" type="ORF">PCOR1329_LOCUS25778</name>
</gene>
<feature type="region of interest" description="Disordered" evidence="1">
    <location>
        <begin position="15"/>
        <end position="196"/>
    </location>
</feature>
<feature type="compositionally biased region" description="Basic residues" evidence="1">
    <location>
        <begin position="177"/>
        <end position="196"/>
    </location>
</feature>
<name>A0ABN9S7T7_9DINO</name>
<evidence type="ECO:0000256" key="1">
    <source>
        <dbReference type="SAM" id="MobiDB-lite"/>
    </source>
</evidence>
<sequence>MAWKGVRRGRCCSEKLAGAAAARSARLGRRSTEEAPSKREGPAIRKSKRRQARGIQGVQASLSRRCLSHSSPGPARTHPAPSPALPGRQQTLSRRRRRPGGRRLSAPPAGQRGLIRPDCMPTRSWEAAVSGTPGREGGEGEGTKKNDEEGRSKRTTVSPEGRAAQKRSRRLYLTLQRPRRRRRRPGRRVPRAPRAP</sequence>
<dbReference type="EMBL" id="CAUYUJ010009047">
    <property type="protein sequence ID" value="CAK0825729.1"/>
    <property type="molecule type" value="Genomic_DNA"/>
</dbReference>
<proteinExistence type="predicted"/>
<evidence type="ECO:0000313" key="2">
    <source>
        <dbReference type="EMBL" id="CAK0825729.1"/>
    </source>
</evidence>
<feature type="compositionally biased region" description="Basic and acidic residues" evidence="1">
    <location>
        <begin position="136"/>
        <end position="152"/>
    </location>
</feature>
<keyword evidence="3" id="KW-1185">Reference proteome</keyword>
<organism evidence="2 3">
    <name type="scientific">Prorocentrum cordatum</name>
    <dbReference type="NCBI Taxonomy" id="2364126"/>
    <lineage>
        <taxon>Eukaryota</taxon>
        <taxon>Sar</taxon>
        <taxon>Alveolata</taxon>
        <taxon>Dinophyceae</taxon>
        <taxon>Prorocentrales</taxon>
        <taxon>Prorocentraceae</taxon>
        <taxon>Prorocentrum</taxon>
    </lineage>
</organism>
<reference evidence="2" key="1">
    <citation type="submission" date="2023-10" db="EMBL/GenBank/DDBJ databases">
        <authorList>
            <person name="Chen Y."/>
            <person name="Shah S."/>
            <person name="Dougan E. K."/>
            <person name="Thang M."/>
            <person name="Chan C."/>
        </authorList>
    </citation>
    <scope>NUCLEOTIDE SEQUENCE [LARGE SCALE GENOMIC DNA]</scope>
</reference>
<protein>
    <submittedName>
        <fullName evidence="2">Uncharacterized protein</fullName>
    </submittedName>
</protein>
<evidence type="ECO:0000313" key="3">
    <source>
        <dbReference type="Proteomes" id="UP001189429"/>
    </source>
</evidence>
<dbReference type="Proteomes" id="UP001189429">
    <property type="component" value="Unassembled WGS sequence"/>
</dbReference>
<feature type="compositionally biased region" description="Low complexity" evidence="1">
    <location>
        <begin position="16"/>
        <end position="25"/>
    </location>
</feature>